<dbReference type="AlphaFoldDB" id="A0A316FAN5"/>
<dbReference type="EMBL" id="QGGR01000015">
    <property type="protein sequence ID" value="PWK42165.1"/>
    <property type="molecule type" value="Genomic_DNA"/>
</dbReference>
<feature type="domain" description="DUF559" evidence="1">
    <location>
        <begin position="196"/>
        <end position="259"/>
    </location>
</feature>
<evidence type="ECO:0000313" key="2">
    <source>
        <dbReference type="EMBL" id="PWK42165.1"/>
    </source>
</evidence>
<sequence>MLRSPVWQRLLHDVYIHRDSPVDHRTWCRAVALILPAGAAIGGLSAAHLWGFETREARVSVVLPHNRWIRADDRLLPHRTSLVAGDLTCNDGLPVTTPVRTAFDLGRRLGRADALALLDAMLRRRLLRRPALQQMIKQRFTWPGSARLAGLVRVADSRAESPMESRLRLLLLDARLPSAVPQFEIRDPAGRLLGRVDLCWPDLGLIAEYDGDHHRSKVQFRRDVARLNALRMAGWTVLRFTADDVLRNPRHLIATVSAALAEAADRR</sequence>
<organism evidence="2 3">
    <name type="scientific">Actinoplanes xinjiangensis</name>
    <dbReference type="NCBI Taxonomy" id="512350"/>
    <lineage>
        <taxon>Bacteria</taxon>
        <taxon>Bacillati</taxon>
        <taxon>Actinomycetota</taxon>
        <taxon>Actinomycetes</taxon>
        <taxon>Micromonosporales</taxon>
        <taxon>Micromonosporaceae</taxon>
        <taxon>Actinoplanes</taxon>
    </lineage>
</organism>
<dbReference type="Gene3D" id="3.40.960.10">
    <property type="entry name" value="VSR Endonuclease"/>
    <property type="match status" value="1"/>
</dbReference>
<gene>
    <name evidence="2" type="ORF">BC793_115257</name>
</gene>
<protein>
    <submittedName>
        <fullName evidence="2">Very-short-patch-repair endonuclease</fullName>
    </submittedName>
</protein>
<keyword evidence="2" id="KW-0378">Hydrolase</keyword>
<accession>A0A316FAN5</accession>
<evidence type="ECO:0000259" key="1">
    <source>
        <dbReference type="Pfam" id="PF04480"/>
    </source>
</evidence>
<keyword evidence="3" id="KW-1185">Reference proteome</keyword>
<proteinExistence type="predicted"/>
<keyword evidence="2" id="KW-0540">Nuclease</keyword>
<dbReference type="SUPFAM" id="SSF52980">
    <property type="entry name" value="Restriction endonuclease-like"/>
    <property type="match status" value="1"/>
</dbReference>
<name>A0A316FAN5_9ACTN</name>
<reference evidence="2 3" key="1">
    <citation type="submission" date="2018-05" db="EMBL/GenBank/DDBJ databases">
        <title>Genomic Encyclopedia of Archaeal and Bacterial Type Strains, Phase II (KMG-II): from individual species to whole genera.</title>
        <authorList>
            <person name="Goeker M."/>
        </authorList>
    </citation>
    <scope>NUCLEOTIDE SEQUENCE [LARGE SCALE GENOMIC DNA]</scope>
    <source>
        <strain evidence="2 3">DSM 45184</strain>
    </source>
</reference>
<dbReference type="Proteomes" id="UP000245697">
    <property type="component" value="Unassembled WGS sequence"/>
</dbReference>
<dbReference type="Pfam" id="PF04480">
    <property type="entry name" value="DUF559"/>
    <property type="match status" value="1"/>
</dbReference>
<dbReference type="InterPro" id="IPR007569">
    <property type="entry name" value="DUF559"/>
</dbReference>
<dbReference type="InterPro" id="IPR011335">
    <property type="entry name" value="Restrct_endonuc-II-like"/>
</dbReference>
<dbReference type="GO" id="GO:0004519">
    <property type="term" value="F:endonuclease activity"/>
    <property type="evidence" value="ECO:0007669"/>
    <property type="project" value="UniProtKB-KW"/>
</dbReference>
<comment type="caution">
    <text evidence="2">The sequence shown here is derived from an EMBL/GenBank/DDBJ whole genome shotgun (WGS) entry which is preliminary data.</text>
</comment>
<keyword evidence="2" id="KW-0255">Endonuclease</keyword>
<evidence type="ECO:0000313" key="3">
    <source>
        <dbReference type="Proteomes" id="UP000245697"/>
    </source>
</evidence>